<dbReference type="PANTHER" id="PTHR45228">
    <property type="entry name" value="CYCLIC DI-GMP PHOSPHODIESTERASE TM_0186-RELATED"/>
    <property type="match status" value="1"/>
</dbReference>
<evidence type="ECO:0000256" key="1">
    <source>
        <dbReference type="PROSITE-ProRule" id="PRU00169"/>
    </source>
</evidence>
<dbReference type="InterPro" id="IPR001789">
    <property type="entry name" value="Sig_transdc_resp-reg_receiver"/>
</dbReference>
<evidence type="ECO:0000259" key="3">
    <source>
        <dbReference type="PROSITE" id="PS51832"/>
    </source>
</evidence>
<proteinExistence type="predicted"/>
<dbReference type="InterPro" id="IPR003607">
    <property type="entry name" value="HD/PDEase_dom"/>
</dbReference>
<dbReference type="InterPro" id="IPR037522">
    <property type="entry name" value="HD_GYP_dom"/>
</dbReference>
<feature type="domain" description="Response regulatory" evidence="2">
    <location>
        <begin position="15"/>
        <end position="130"/>
    </location>
</feature>
<dbReference type="Proteomes" id="UP001068379">
    <property type="component" value="Unassembled WGS sequence"/>
</dbReference>
<feature type="modified residue" description="4-aspartylphosphate" evidence="1">
    <location>
        <position position="64"/>
    </location>
</feature>
<dbReference type="PANTHER" id="PTHR45228:SF8">
    <property type="entry name" value="TWO-COMPONENT RESPONSE REGULATOR-RELATED"/>
    <property type="match status" value="1"/>
</dbReference>
<dbReference type="RefSeq" id="WP_269358519.1">
    <property type="nucleotide sequence ID" value="NZ_JAPWHE010000005.1"/>
</dbReference>
<sequence>MRLSEPPTPLETQATLLLVDDEPNVTAALRRILRNRPYRVLTAQSGEQALSLMEADPVDLIVSDARMPGMDGATLLREVYARWPACIRIFLTGHNDIDTTIKAINEGKIYRYLGKPWHDAEVLQVIEQSLAYQYAERERLRLQELTHAQNLELQDLNESLERRVRERTAELAATAQLLEHANQELERGYVTATEVFSSLINQRLPQSRQTNQKVIHLIQAFCQAQKLPEEEARNLTMAAALYNIGKLTWRDEMLALPADHLSKEQRDRFRDYPRIGQSLLMALDPAQDAAVLIRHHQERWDGTGYPDGLSGDAIPMGARLLKLAVDTIEMEMGMIQARPIPRPDALKLIAQSAGRSYDPVLCPAFIDAATGLSEDRTPLDASILVLGSHALEPGMIMMKKLYSGSGTLLLSEGKILNQRLIERLQELEHNGDEAFQFHVRRPAPEELDD</sequence>
<feature type="domain" description="HD-GYP" evidence="3">
    <location>
        <begin position="185"/>
        <end position="381"/>
    </location>
</feature>
<dbReference type="InterPro" id="IPR052020">
    <property type="entry name" value="Cyclic_di-GMP/3'3'-cGAMP_PDE"/>
</dbReference>
<protein>
    <submittedName>
        <fullName evidence="4">Response regulator</fullName>
    </submittedName>
</protein>
<accession>A0ABT4M496</accession>
<evidence type="ECO:0000313" key="5">
    <source>
        <dbReference type="Proteomes" id="UP001068379"/>
    </source>
</evidence>
<dbReference type="SUPFAM" id="SSF109604">
    <property type="entry name" value="HD-domain/PDEase-like"/>
    <property type="match status" value="1"/>
</dbReference>
<dbReference type="Pfam" id="PF13487">
    <property type="entry name" value="HD_5"/>
    <property type="match status" value="1"/>
</dbReference>
<dbReference type="Pfam" id="PF00072">
    <property type="entry name" value="Response_reg"/>
    <property type="match status" value="1"/>
</dbReference>
<keyword evidence="5" id="KW-1185">Reference proteome</keyword>
<evidence type="ECO:0000313" key="4">
    <source>
        <dbReference type="EMBL" id="MCZ4330152.1"/>
    </source>
</evidence>
<evidence type="ECO:0000259" key="2">
    <source>
        <dbReference type="PROSITE" id="PS50110"/>
    </source>
</evidence>
<dbReference type="SMART" id="SM00448">
    <property type="entry name" value="REC"/>
    <property type="match status" value="1"/>
</dbReference>
<keyword evidence="1" id="KW-0597">Phosphoprotein</keyword>
<dbReference type="SUPFAM" id="SSF52172">
    <property type="entry name" value="CheY-like"/>
    <property type="match status" value="1"/>
</dbReference>
<gene>
    <name evidence="4" type="ORF">O4H32_09350</name>
</gene>
<dbReference type="PROSITE" id="PS50110">
    <property type="entry name" value="RESPONSE_REGULATORY"/>
    <property type="match status" value="1"/>
</dbReference>
<dbReference type="PROSITE" id="PS51832">
    <property type="entry name" value="HD_GYP"/>
    <property type="match status" value="1"/>
</dbReference>
<reference evidence="4" key="1">
    <citation type="submission" date="2022-12" db="EMBL/GenBank/DDBJ databases">
        <title>Bacterial isolates from different developmental stages of Nematostella vectensis.</title>
        <authorList>
            <person name="Fraune S."/>
        </authorList>
    </citation>
    <scope>NUCLEOTIDE SEQUENCE</scope>
    <source>
        <strain evidence="4">G21619-S1</strain>
    </source>
</reference>
<dbReference type="InterPro" id="IPR011006">
    <property type="entry name" value="CheY-like_superfamily"/>
</dbReference>
<dbReference type="Gene3D" id="3.40.50.2300">
    <property type="match status" value="1"/>
</dbReference>
<organism evidence="4 5">
    <name type="scientific">Castellaniella denitrificans</name>
    <dbReference type="NCBI Taxonomy" id="56119"/>
    <lineage>
        <taxon>Bacteria</taxon>
        <taxon>Pseudomonadati</taxon>
        <taxon>Pseudomonadota</taxon>
        <taxon>Betaproteobacteria</taxon>
        <taxon>Burkholderiales</taxon>
        <taxon>Alcaligenaceae</taxon>
        <taxon>Castellaniella</taxon>
    </lineage>
</organism>
<name>A0ABT4M496_9BURK</name>
<dbReference type="Gene3D" id="1.10.3210.10">
    <property type="entry name" value="Hypothetical protein af1432"/>
    <property type="match status" value="1"/>
</dbReference>
<dbReference type="EMBL" id="JAPWHE010000005">
    <property type="protein sequence ID" value="MCZ4330152.1"/>
    <property type="molecule type" value="Genomic_DNA"/>
</dbReference>
<dbReference type="CDD" id="cd00077">
    <property type="entry name" value="HDc"/>
    <property type="match status" value="1"/>
</dbReference>
<dbReference type="CDD" id="cd17569">
    <property type="entry name" value="REC_HupR-like"/>
    <property type="match status" value="1"/>
</dbReference>
<comment type="caution">
    <text evidence="4">The sequence shown here is derived from an EMBL/GenBank/DDBJ whole genome shotgun (WGS) entry which is preliminary data.</text>
</comment>